<organism evidence="2 3">
    <name type="scientific">Paenibacillus spiritus</name>
    <dbReference type="NCBI Taxonomy" id="2496557"/>
    <lineage>
        <taxon>Bacteria</taxon>
        <taxon>Bacillati</taxon>
        <taxon>Bacillota</taxon>
        <taxon>Bacilli</taxon>
        <taxon>Bacillales</taxon>
        <taxon>Paenibacillaceae</taxon>
        <taxon>Paenibacillus</taxon>
    </lineage>
</organism>
<dbReference type="EMBL" id="VYKK01000004">
    <property type="protein sequence ID" value="KAA9007325.1"/>
    <property type="molecule type" value="Genomic_DNA"/>
</dbReference>
<feature type="transmembrane region" description="Helical" evidence="1">
    <location>
        <begin position="6"/>
        <end position="26"/>
    </location>
</feature>
<evidence type="ECO:0000256" key="1">
    <source>
        <dbReference type="SAM" id="Phobius"/>
    </source>
</evidence>
<keyword evidence="1" id="KW-0472">Membrane</keyword>
<comment type="caution">
    <text evidence="2">The sequence shown here is derived from an EMBL/GenBank/DDBJ whole genome shotgun (WGS) entry which is preliminary data.</text>
</comment>
<sequence length="116" mass="13176">MDNTALTVATPILVSLITSGLTYMGLRHQYKSDLKKQEKIYKLEIDKLLLQHQNEIDKINSQLDAQVKLYEKNAQTDFTKDFMSDAIKNPKQAAEALTGLHELMKVIDKINPNSSK</sequence>
<evidence type="ECO:0000313" key="2">
    <source>
        <dbReference type="EMBL" id="KAA9007325.1"/>
    </source>
</evidence>
<proteinExistence type="predicted"/>
<name>A0A5J5GGQ1_9BACL</name>
<gene>
    <name evidence="2" type="ORF">F4V43_02240</name>
</gene>
<dbReference type="RefSeq" id="WP_150456615.1">
    <property type="nucleotide sequence ID" value="NZ_VYKK01000004.1"/>
</dbReference>
<protein>
    <submittedName>
        <fullName evidence="2">Uncharacterized protein</fullName>
    </submittedName>
</protein>
<accession>A0A5J5GGQ1</accession>
<dbReference type="AlphaFoldDB" id="A0A5J5GGQ1"/>
<keyword evidence="1" id="KW-1133">Transmembrane helix</keyword>
<keyword evidence="3" id="KW-1185">Reference proteome</keyword>
<evidence type="ECO:0000313" key="3">
    <source>
        <dbReference type="Proteomes" id="UP000367750"/>
    </source>
</evidence>
<dbReference type="Proteomes" id="UP000367750">
    <property type="component" value="Unassembled WGS sequence"/>
</dbReference>
<reference evidence="2 3" key="1">
    <citation type="submission" date="2019-09" db="EMBL/GenBank/DDBJ databases">
        <title>Bacillus ochoae sp. nov., Paenibacillus whitsoniae sp. nov., Paenibacillus spiritus sp. nov. Isolated from the Mars Exploration Rover during spacecraft assembly.</title>
        <authorList>
            <person name="Seuylemezian A."/>
            <person name="Vaishampayan P."/>
        </authorList>
    </citation>
    <scope>NUCLEOTIDE SEQUENCE [LARGE SCALE GENOMIC DNA]</scope>
    <source>
        <strain evidence="2 3">MER_111</strain>
    </source>
</reference>
<keyword evidence="1" id="KW-0812">Transmembrane</keyword>